<organism evidence="14">
    <name type="scientific">marine sediment metagenome</name>
    <dbReference type="NCBI Taxonomy" id="412755"/>
    <lineage>
        <taxon>unclassified sequences</taxon>
        <taxon>metagenomes</taxon>
        <taxon>ecological metagenomes</taxon>
    </lineage>
</organism>
<dbReference type="Gene3D" id="3.30.70.380">
    <property type="entry name" value="Ferrodoxin-fold anticodon-binding domain"/>
    <property type="match status" value="1"/>
</dbReference>
<evidence type="ECO:0000313" key="14">
    <source>
        <dbReference type="EMBL" id="GAG19920.1"/>
    </source>
</evidence>
<comment type="cofactor">
    <cofactor evidence="1">
        <name>Mg(2+)</name>
        <dbReference type="ChEBI" id="CHEBI:18420"/>
    </cofactor>
</comment>
<keyword evidence="10" id="KW-0694">RNA-binding</keyword>
<evidence type="ECO:0000259" key="13">
    <source>
        <dbReference type="PROSITE" id="PS51447"/>
    </source>
</evidence>
<dbReference type="InterPro" id="IPR045864">
    <property type="entry name" value="aa-tRNA-synth_II/BPL/LPL"/>
</dbReference>
<accession>X0VNU0</accession>
<dbReference type="GO" id="GO:0005737">
    <property type="term" value="C:cytoplasm"/>
    <property type="evidence" value="ECO:0007669"/>
    <property type="project" value="UniProtKB-SubCell"/>
</dbReference>
<dbReference type="SMART" id="SM00896">
    <property type="entry name" value="FDX-ACB"/>
    <property type="match status" value="1"/>
</dbReference>
<keyword evidence="12" id="KW-0030">Aminoacyl-tRNA synthetase</keyword>
<evidence type="ECO:0000256" key="5">
    <source>
        <dbReference type="ARBA" id="ARBA00022598"/>
    </source>
</evidence>
<evidence type="ECO:0000256" key="12">
    <source>
        <dbReference type="ARBA" id="ARBA00023146"/>
    </source>
</evidence>
<dbReference type="Gene3D" id="3.30.930.10">
    <property type="entry name" value="Bira Bifunctional Protein, Domain 2"/>
    <property type="match status" value="1"/>
</dbReference>
<keyword evidence="3" id="KW-0963">Cytoplasm</keyword>
<dbReference type="EMBL" id="BARS01034231">
    <property type="protein sequence ID" value="GAG19920.1"/>
    <property type="molecule type" value="Genomic_DNA"/>
</dbReference>
<keyword evidence="7" id="KW-0547">Nucleotide-binding</keyword>
<keyword evidence="11" id="KW-0648">Protein biosynthesis</keyword>
<evidence type="ECO:0000256" key="10">
    <source>
        <dbReference type="ARBA" id="ARBA00022884"/>
    </source>
</evidence>
<evidence type="ECO:0000256" key="11">
    <source>
        <dbReference type="ARBA" id="ARBA00022917"/>
    </source>
</evidence>
<keyword evidence="5" id="KW-0436">Ligase</keyword>
<reference evidence="14" key="1">
    <citation type="journal article" date="2014" name="Front. Microbiol.">
        <title>High frequency of phylogenetically diverse reductive dehalogenase-homologous genes in deep subseafloor sedimentary metagenomes.</title>
        <authorList>
            <person name="Kawai M."/>
            <person name="Futagami T."/>
            <person name="Toyoda A."/>
            <person name="Takaki Y."/>
            <person name="Nishi S."/>
            <person name="Hori S."/>
            <person name="Arai W."/>
            <person name="Tsubouchi T."/>
            <person name="Morono Y."/>
            <person name="Uchiyama I."/>
            <person name="Ito T."/>
            <person name="Fujiyama A."/>
            <person name="Inagaki F."/>
            <person name="Takami H."/>
        </authorList>
    </citation>
    <scope>NUCLEOTIDE SEQUENCE</scope>
    <source>
        <strain evidence="14">Expedition CK06-06</strain>
    </source>
</reference>
<dbReference type="FunFam" id="3.30.70.380:FF:000001">
    <property type="entry name" value="Phenylalanine--tRNA ligase beta subunit"/>
    <property type="match status" value="1"/>
</dbReference>
<dbReference type="Pfam" id="PF03147">
    <property type="entry name" value="FDX-ACB"/>
    <property type="match status" value="1"/>
</dbReference>
<gene>
    <name evidence="14" type="ORF">S01H1_52915</name>
</gene>
<keyword evidence="9" id="KW-0460">Magnesium</keyword>
<dbReference type="InterPro" id="IPR005121">
    <property type="entry name" value="Fdx_antiC-bd"/>
</dbReference>
<evidence type="ECO:0000256" key="4">
    <source>
        <dbReference type="ARBA" id="ARBA00022555"/>
    </source>
</evidence>
<sequence>ENQKFSKGIKIFELGKIFKKKKSYKEKRMLVGLLEGGDFYEVKGMIDLLFNKLGISNVWYDDYQVSPEDSKISIWNSKVCAEIKVDNQEIGFLGEISNNLLKKLKIKNKLVGFELDFEKLKEIASQESAYSPVSVYPAAIRDLAVLVPKETKVIEVLNIINISGGRLIKDIDVFDIYEGEEIPDNKKNFAFHLIYQAEDRTLKAKEINKIHKKIIKTLEKNPEWQVRK</sequence>
<dbReference type="GO" id="GO:0046872">
    <property type="term" value="F:metal ion binding"/>
    <property type="evidence" value="ECO:0007669"/>
    <property type="project" value="UniProtKB-KW"/>
</dbReference>
<dbReference type="GO" id="GO:0004812">
    <property type="term" value="F:aminoacyl-tRNA ligase activity"/>
    <property type="evidence" value="ECO:0007669"/>
    <property type="project" value="UniProtKB-KW"/>
</dbReference>
<evidence type="ECO:0000256" key="3">
    <source>
        <dbReference type="ARBA" id="ARBA00022490"/>
    </source>
</evidence>
<dbReference type="InterPro" id="IPR036690">
    <property type="entry name" value="Fdx_antiC-bd_sf"/>
</dbReference>
<evidence type="ECO:0000256" key="6">
    <source>
        <dbReference type="ARBA" id="ARBA00022723"/>
    </source>
</evidence>
<dbReference type="GO" id="GO:0006412">
    <property type="term" value="P:translation"/>
    <property type="evidence" value="ECO:0007669"/>
    <property type="project" value="UniProtKB-KW"/>
</dbReference>
<keyword evidence="6" id="KW-0479">Metal-binding</keyword>
<dbReference type="AlphaFoldDB" id="X0VNU0"/>
<dbReference type="SUPFAM" id="SSF55681">
    <property type="entry name" value="Class II aaRS and biotin synthetases"/>
    <property type="match status" value="1"/>
</dbReference>
<evidence type="ECO:0000256" key="7">
    <source>
        <dbReference type="ARBA" id="ARBA00022741"/>
    </source>
</evidence>
<evidence type="ECO:0000256" key="8">
    <source>
        <dbReference type="ARBA" id="ARBA00022840"/>
    </source>
</evidence>
<evidence type="ECO:0000256" key="1">
    <source>
        <dbReference type="ARBA" id="ARBA00001946"/>
    </source>
</evidence>
<name>X0VNU0_9ZZZZ</name>
<proteinExistence type="predicted"/>
<protein>
    <recommendedName>
        <fullName evidence="13">FDX-ACB domain-containing protein</fullName>
    </recommendedName>
</protein>
<dbReference type="Pfam" id="PF17759">
    <property type="entry name" value="tRNA_synthFbeta"/>
    <property type="match status" value="1"/>
</dbReference>
<keyword evidence="4" id="KW-0820">tRNA-binding</keyword>
<comment type="subcellular location">
    <subcellularLocation>
        <location evidence="2">Cytoplasm</location>
    </subcellularLocation>
</comment>
<comment type="caution">
    <text evidence="14">The sequence shown here is derived from an EMBL/GenBank/DDBJ whole genome shotgun (WGS) entry which is preliminary data.</text>
</comment>
<evidence type="ECO:0000256" key="2">
    <source>
        <dbReference type="ARBA" id="ARBA00004496"/>
    </source>
</evidence>
<dbReference type="PROSITE" id="PS51447">
    <property type="entry name" value="FDX_ACB"/>
    <property type="match status" value="1"/>
</dbReference>
<evidence type="ECO:0000256" key="9">
    <source>
        <dbReference type="ARBA" id="ARBA00022842"/>
    </source>
</evidence>
<dbReference type="GO" id="GO:0000049">
    <property type="term" value="F:tRNA binding"/>
    <property type="evidence" value="ECO:0007669"/>
    <property type="project" value="UniProtKB-KW"/>
</dbReference>
<feature type="non-terminal residue" evidence="14">
    <location>
        <position position="1"/>
    </location>
</feature>
<keyword evidence="8" id="KW-0067">ATP-binding</keyword>
<dbReference type="InterPro" id="IPR041616">
    <property type="entry name" value="PheRS_beta_core"/>
</dbReference>
<feature type="domain" description="FDX-ACB" evidence="13">
    <location>
        <begin position="134"/>
        <end position="227"/>
    </location>
</feature>
<dbReference type="GO" id="GO:0005524">
    <property type="term" value="F:ATP binding"/>
    <property type="evidence" value="ECO:0007669"/>
    <property type="project" value="UniProtKB-KW"/>
</dbReference>
<dbReference type="SUPFAM" id="SSF54991">
    <property type="entry name" value="Anticodon-binding domain of PheRS"/>
    <property type="match status" value="1"/>
</dbReference>